<dbReference type="AlphaFoldDB" id="H1FX91"/>
<evidence type="ECO:0000313" key="2">
    <source>
        <dbReference type="Proteomes" id="UP000006431"/>
    </source>
</evidence>
<keyword evidence="2" id="KW-1185">Reference proteome</keyword>
<proteinExistence type="predicted"/>
<sequence>MKELLKLTNDDYQTRGASYPKSLIPDSIAVEVKDDNVTIVFDFKNTSDSEALEWYEKSKECKVINKFKKDYDIAVSTSQDGDFEDDWQKLTVLLSKKDTSIVVAQEPKTKNPPQTTNSQTNAKSDDTGYVYCYILSTLEQRKAIDLTKHKTKLEKIIKEFFGDRLISVLFDQESYTLNLNESFEVAEKRRLGRLISEGSDLKQYVRKVIYNGNQDTSGQLFRLSPMKETKK</sequence>
<dbReference type="EMBL" id="AFRZ01000001">
    <property type="protein sequence ID" value="EHP30587.1"/>
    <property type="molecule type" value="Genomic_DNA"/>
</dbReference>
<protein>
    <submittedName>
        <fullName evidence="1">Uncharacterized protein</fullName>
    </submittedName>
</protein>
<organism evidence="1 2">
    <name type="scientific">Sulfurimonas gotlandica (strain DSM 19862 / JCM 16533 / GD1)</name>
    <dbReference type="NCBI Taxonomy" id="929558"/>
    <lineage>
        <taxon>Bacteria</taxon>
        <taxon>Pseudomonadati</taxon>
        <taxon>Campylobacterota</taxon>
        <taxon>Epsilonproteobacteria</taxon>
        <taxon>Campylobacterales</taxon>
        <taxon>Sulfurimonadaceae</taxon>
        <taxon>Sulfurimonas</taxon>
    </lineage>
</organism>
<evidence type="ECO:0000313" key="1">
    <source>
        <dbReference type="EMBL" id="EHP30587.1"/>
    </source>
</evidence>
<dbReference type="RefSeq" id="WP_008341303.1">
    <property type="nucleotide sequence ID" value="NZ_AFRZ01000001.1"/>
</dbReference>
<gene>
    <name evidence="1" type="ORF">SMGD1_2064</name>
</gene>
<dbReference type="HOGENOM" id="CLU_1199295_0_0_7"/>
<dbReference type="Proteomes" id="UP000006431">
    <property type="component" value="Unassembled WGS sequence"/>
</dbReference>
<dbReference type="OrthoDB" id="9976081at2"/>
<dbReference type="STRING" id="929558.SMGD1_2064"/>
<dbReference type="PATRIC" id="fig|929558.5.peg.2055"/>
<reference evidence="1 2" key="1">
    <citation type="journal article" date="2012" name="Proc. Natl. Acad. Sci. U.S.A.">
        <title>Genome and physiology of a model Epsilonproteobacterium responsible for sulfide detoxification in marine oxygen depletion zones.</title>
        <authorList>
            <person name="Grote J."/>
            <person name="Schott T."/>
            <person name="Bruckner C.G."/>
            <person name="Glockner F.O."/>
            <person name="Jost G."/>
            <person name="Teeling H."/>
            <person name="Labrenz M."/>
            <person name="Jurgens K."/>
        </authorList>
    </citation>
    <scope>NUCLEOTIDE SEQUENCE [LARGE SCALE GENOMIC DNA]</scope>
    <source>
        <strain evidence="1 2">GD1</strain>
    </source>
</reference>
<name>H1FX91_SULGG</name>
<comment type="caution">
    <text evidence="1">The sequence shown here is derived from an EMBL/GenBank/DDBJ whole genome shotgun (WGS) entry which is preliminary data.</text>
</comment>
<accession>H1FX91</accession>